<reference evidence="1 2" key="1">
    <citation type="submission" date="2019-03" db="EMBL/GenBank/DDBJ databases">
        <title>First draft genome of Liparis tanakae, snailfish: a comprehensive survey of snailfish specific genes.</title>
        <authorList>
            <person name="Kim W."/>
            <person name="Song I."/>
            <person name="Jeong J.-H."/>
            <person name="Kim D."/>
            <person name="Kim S."/>
            <person name="Ryu S."/>
            <person name="Song J.Y."/>
            <person name="Lee S.K."/>
        </authorList>
    </citation>
    <scope>NUCLEOTIDE SEQUENCE [LARGE SCALE GENOMIC DNA]</scope>
    <source>
        <tissue evidence="1">Muscle</tissue>
    </source>
</reference>
<gene>
    <name evidence="1" type="ORF">EYF80_040938</name>
</gene>
<dbReference type="AlphaFoldDB" id="A0A4Z2G8E7"/>
<comment type="caution">
    <text evidence="1">The sequence shown here is derived from an EMBL/GenBank/DDBJ whole genome shotgun (WGS) entry which is preliminary data.</text>
</comment>
<keyword evidence="2" id="KW-1185">Reference proteome</keyword>
<proteinExistence type="predicted"/>
<evidence type="ECO:0000313" key="1">
    <source>
        <dbReference type="EMBL" id="TNN48862.1"/>
    </source>
</evidence>
<accession>A0A4Z2G8E7</accession>
<organism evidence="1 2">
    <name type="scientific">Liparis tanakae</name>
    <name type="common">Tanaka's snailfish</name>
    <dbReference type="NCBI Taxonomy" id="230148"/>
    <lineage>
        <taxon>Eukaryota</taxon>
        <taxon>Metazoa</taxon>
        <taxon>Chordata</taxon>
        <taxon>Craniata</taxon>
        <taxon>Vertebrata</taxon>
        <taxon>Euteleostomi</taxon>
        <taxon>Actinopterygii</taxon>
        <taxon>Neopterygii</taxon>
        <taxon>Teleostei</taxon>
        <taxon>Neoteleostei</taxon>
        <taxon>Acanthomorphata</taxon>
        <taxon>Eupercaria</taxon>
        <taxon>Perciformes</taxon>
        <taxon>Cottioidei</taxon>
        <taxon>Cottales</taxon>
        <taxon>Liparidae</taxon>
        <taxon>Liparis</taxon>
    </lineage>
</organism>
<dbReference type="EMBL" id="SRLO01000679">
    <property type="protein sequence ID" value="TNN48862.1"/>
    <property type="molecule type" value="Genomic_DNA"/>
</dbReference>
<protein>
    <submittedName>
        <fullName evidence="1">Uncharacterized protein</fullName>
    </submittedName>
</protein>
<dbReference type="Proteomes" id="UP000314294">
    <property type="component" value="Unassembled WGS sequence"/>
</dbReference>
<name>A0A4Z2G8E7_9TELE</name>
<dbReference type="OrthoDB" id="18853at2759"/>
<evidence type="ECO:0000313" key="2">
    <source>
        <dbReference type="Proteomes" id="UP000314294"/>
    </source>
</evidence>
<sequence>MLKSTAHPGGEQRYLPQVALKTTPLLHSLLKSRTHGFHLTGDTSLYNVYLLQVVLCCGQVRGQLGPAALQLGELSSQPRTISIPQVEQLSGFPGYRRPLD</sequence>